<sequence length="52" mass="5103">MVSEAHAGLQGGSEDFAPDIAVAAHAATLMAPDSVTGIIVIGGGCHVGRRGM</sequence>
<protein>
    <submittedName>
        <fullName evidence="1">Uncharacterized protein</fullName>
    </submittedName>
</protein>
<dbReference type="STRING" id="290633.GOX1373"/>
<accession>Q5FR71</accession>
<dbReference type="Proteomes" id="UP000006375">
    <property type="component" value="Chromosome"/>
</dbReference>
<dbReference type="KEGG" id="gox:GOX1373"/>
<organism evidence="1 2">
    <name type="scientific">Gluconobacter oxydans (strain 621H)</name>
    <name type="common">Gluconobacter suboxydans</name>
    <dbReference type="NCBI Taxonomy" id="290633"/>
    <lineage>
        <taxon>Bacteria</taxon>
        <taxon>Pseudomonadati</taxon>
        <taxon>Pseudomonadota</taxon>
        <taxon>Alphaproteobacteria</taxon>
        <taxon>Acetobacterales</taxon>
        <taxon>Acetobacteraceae</taxon>
        <taxon>Gluconobacter</taxon>
    </lineage>
</organism>
<dbReference type="HOGENOM" id="CLU_3080360_0_0_5"/>
<gene>
    <name evidence="1" type="ordered locus">GOX1373</name>
</gene>
<dbReference type="EMBL" id="CP000009">
    <property type="protein sequence ID" value="AAW61125.1"/>
    <property type="molecule type" value="Genomic_DNA"/>
</dbReference>
<reference evidence="1 2" key="1">
    <citation type="journal article" date="2005" name="Nat. Biotechnol.">
        <title>Complete genome sequence of the acetic acid bacterium Gluconobacter oxydans.</title>
        <authorList>
            <person name="Prust C."/>
            <person name="Hoffmeister M."/>
            <person name="Liesegang H."/>
            <person name="Wiezer A."/>
            <person name="Fricke W.F."/>
            <person name="Ehrenreich A."/>
            <person name="Gottschalk G."/>
            <person name="Deppenmeier U."/>
        </authorList>
    </citation>
    <scope>NUCLEOTIDE SEQUENCE [LARGE SCALE GENOMIC DNA]</scope>
    <source>
        <strain evidence="1 2">621H</strain>
    </source>
</reference>
<proteinExistence type="predicted"/>
<evidence type="ECO:0000313" key="2">
    <source>
        <dbReference type="Proteomes" id="UP000006375"/>
    </source>
</evidence>
<evidence type="ECO:0000313" key="1">
    <source>
        <dbReference type="EMBL" id="AAW61125.1"/>
    </source>
</evidence>
<name>Q5FR71_GLUOX</name>
<dbReference type="AlphaFoldDB" id="Q5FR71"/>
<keyword evidence="2" id="KW-1185">Reference proteome</keyword>